<dbReference type="InterPro" id="IPR027471">
    <property type="entry name" value="YbeD-like_sf"/>
</dbReference>
<dbReference type="OrthoDB" id="5616097at2"/>
<accession>A0A238U964</accession>
<dbReference type="KEGG" id="tje:TJEJU_1938"/>
<dbReference type="InterPro" id="IPR007454">
    <property type="entry name" value="UPF0250_YbeD-like"/>
</dbReference>
<dbReference type="Proteomes" id="UP000215214">
    <property type="component" value="Chromosome TJEJU"/>
</dbReference>
<proteinExistence type="predicted"/>
<sequence length="93" mass="10614">MSDREAFYANLKEKLKETTNFPTKYLYKFIVPSEESKIKQVQDLFDKGGAVISTRKSRSGKYTSVSIHLNVSNPDEVISYYQQAETIEGIISL</sequence>
<dbReference type="SUPFAM" id="SSF117991">
    <property type="entry name" value="YbeD/HP0495-like"/>
    <property type="match status" value="1"/>
</dbReference>
<dbReference type="Pfam" id="PF04359">
    <property type="entry name" value="DUF493"/>
    <property type="match status" value="1"/>
</dbReference>
<dbReference type="AlphaFoldDB" id="A0A238U964"/>
<reference evidence="1 2" key="1">
    <citation type="submission" date="2017-07" db="EMBL/GenBank/DDBJ databases">
        <authorList>
            <person name="Sun Z.S."/>
            <person name="Albrecht U."/>
            <person name="Echele G."/>
            <person name="Lee C.C."/>
        </authorList>
    </citation>
    <scope>NUCLEOTIDE SEQUENCE [LARGE SCALE GENOMIC DNA]</scope>
    <source>
        <strain evidence="2">type strain: KCTC 22618</strain>
    </source>
</reference>
<organism evidence="1 2">
    <name type="scientific">Tenacibaculum jejuense</name>
    <dbReference type="NCBI Taxonomy" id="584609"/>
    <lineage>
        <taxon>Bacteria</taxon>
        <taxon>Pseudomonadati</taxon>
        <taxon>Bacteroidota</taxon>
        <taxon>Flavobacteriia</taxon>
        <taxon>Flavobacteriales</taxon>
        <taxon>Flavobacteriaceae</taxon>
        <taxon>Tenacibaculum</taxon>
    </lineage>
</organism>
<dbReference type="Gene3D" id="3.30.70.260">
    <property type="match status" value="1"/>
</dbReference>
<keyword evidence="2" id="KW-1185">Reference proteome</keyword>
<evidence type="ECO:0008006" key="3">
    <source>
        <dbReference type="Google" id="ProtNLM"/>
    </source>
</evidence>
<protein>
    <recommendedName>
        <fullName evidence="3">DUF493 domain-containing protein</fullName>
    </recommendedName>
</protein>
<name>A0A238U964_9FLAO</name>
<evidence type="ECO:0000313" key="2">
    <source>
        <dbReference type="Proteomes" id="UP000215214"/>
    </source>
</evidence>
<dbReference type="EMBL" id="LT899436">
    <property type="protein sequence ID" value="SNR15642.1"/>
    <property type="molecule type" value="Genomic_DNA"/>
</dbReference>
<dbReference type="RefSeq" id="WP_095071575.1">
    <property type="nucleotide sequence ID" value="NZ_LT899436.1"/>
</dbReference>
<gene>
    <name evidence="1" type="ORF">TJEJU_1938</name>
</gene>
<evidence type="ECO:0000313" key="1">
    <source>
        <dbReference type="EMBL" id="SNR15642.1"/>
    </source>
</evidence>